<dbReference type="PANTHER" id="PTHR12124:SF47">
    <property type="entry name" value="EXOSOME COMPONENT 10"/>
    <property type="match status" value="1"/>
</dbReference>
<dbReference type="GO" id="GO:0071036">
    <property type="term" value="P:nuclear polyadenylation-dependent snoRNA catabolic process"/>
    <property type="evidence" value="ECO:0007669"/>
    <property type="project" value="TreeGrafter"/>
</dbReference>
<dbReference type="VEuPathDB" id="AmoebaDB:EHI5A_082800"/>
<dbReference type="PANTHER" id="PTHR12124">
    <property type="entry name" value="POLYMYOSITIS/SCLERODERMA AUTOANTIGEN-RELATED"/>
    <property type="match status" value="1"/>
</dbReference>
<dbReference type="InterPro" id="IPR002121">
    <property type="entry name" value="HRDC_dom"/>
</dbReference>
<dbReference type="VEuPathDB" id="AmoebaDB:EHI7A_050970"/>
<evidence type="ECO:0000313" key="7">
    <source>
        <dbReference type="EMBL" id="GAT94524.1"/>
    </source>
</evidence>
<dbReference type="Pfam" id="PF01612">
    <property type="entry name" value="DNA_pol_A_exo1"/>
    <property type="match status" value="1"/>
</dbReference>
<dbReference type="SMART" id="SM00341">
    <property type="entry name" value="HRDC"/>
    <property type="match status" value="1"/>
</dbReference>
<dbReference type="VEuPathDB" id="AmoebaDB:EHI_021400"/>
<evidence type="ECO:0000256" key="3">
    <source>
        <dbReference type="ARBA" id="ARBA00022801"/>
    </source>
</evidence>
<evidence type="ECO:0000256" key="1">
    <source>
        <dbReference type="ARBA" id="ARBA00004123"/>
    </source>
</evidence>
<evidence type="ECO:0000256" key="2">
    <source>
        <dbReference type="ARBA" id="ARBA00022722"/>
    </source>
</evidence>
<dbReference type="EMBL" id="BDEQ01000001">
    <property type="protein sequence ID" value="GAT94524.1"/>
    <property type="molecule type" value="Genomic_DNA"/>
</dbReference>
<proteinExistence type="predicted"/>
<dbReference type="GO" id="GO:0071035">
    <property type="term" value="P:nuclear polyadenylation-dependent rRNA catabolic process"/>
    <property type="evidence" value="ECO:0007669"/>
    <property type="project" value="TreeGrafter"/>
</dbReference>
<dbReference type="GO" id="GO:0071038">
    <property type="term" value="P:TRAMP-dependent tRNA surveillance pathway"/>
    <property type="evidence" value="ECO:0007669"/>
    <property type="project" value="TreeGrafter"/>
</dbReference>
<dbReference type="InterPro" id="IPR012337">
    <property type="entry name" value="RNaseH-like_sf"/>
</dbReference>
<dbReference type="FunFam" id="3.30.420.10:FF:000216">
    <property type="entry name" value="Exosome complex exonuclease RRP6, putative"/>
    <property type="match status" value="1"/>
</dbReference>
<dbReference type="OMA" id="MIISLNH"/>
<dbReference type="GO" id="GO:0071039">
    <property type="term" value="P:nuclear polyadenylation-dependent CUT catabolic process"/>
    <property type="evidence" value="ECO:0007669"/>
    <property type="project" value="TreeGrafter"/>
</dbReference>
<dbReference type="GO" id="GO:0000175">
    <property type="term" value="F:3'-5'-RNA exonuclease activity"/>
    <property type="evidence" value="ECO:0007669"/>
    <property type="project" value="InterPro"/>
</dbReference>
<dbReference type="InterPro" id="IPR010997">
    <property type="entry name" value="HRDC-like_sf"/>
</dbReference>
<evidence type="ECO:0000256" key="5">
    <source>
        <dbReference type="ARBA" id="ARBA00023242"/>
    </source>
</evidence>
<keyword evidence="2" id="KW-0540">Nuclease</keyword>
<dbReference type="AlphaFoldDB" id="A0A5K1UVR5"/>
<comment type="caution">
    <text evidence="7">The sequence shown here is derived from an EMBL/GenBank/DDBJ whole genome shotgun (WGS) entry which is preliminary data.</text>
</comment>
<dbReference type="Pfam" id="PF00570">
    <property type="entry name" value="HRDC"/>
    <property type="match status" value="1"/>
</dbReference>
<accession>A0A5K1UVR5</accession>
<protein>
    <submittedName>
        <fullName evidence="7">Exosome component 10 putative</fullName>
    </submittedName>
</protein>
<reference evidence="7 8" key="1">
    <citation type="submission" date="2016-05" db="EMBL/GenBank/DDBJ databases">
        <title>First whole genome sequencing of Entamoeba histolytica HM1:IMSS-clone-6.</title>
        <authorList>
            <person name="Mukherjee Avik.K."/>
            <person name="Izumyama S."/>
            <person name="Nakada-Tsukui K."/>
            <person name="Nozaki T."/>
        </authorList>
    </citation>
    <scope>NUCLEOTIDE SEQUENCE [LARGE SCALE GENOMIC DNA]</scope>
    <source>
        <strain evidence="7 8">HM1:IMSS clone 6</strain>
    </source>
</reference>
<dbReference type="GO" id="GO:0071051">
    <property type="term" value="P:poly(A)-dependent snoRNA 3'-end processing"/>
    <property type="evidence" value="ECO:0007669"/>
    <property type="project" value="TreeGrafter"/>
</dbReference>
<dbReference type="InterPro" id="IPR002562">
    <property type="entry name" value="3'-5'_exonuclease_dom"/>
</dbReference>
<evidence type="ECO:0000259" key="6">
    <source>
        <dbReference type="PROSITE" id="PS50967"/>
    </source>
</evidence>
<dbReference type="SUPFAM" id="SSF47819">
    <property type="entry name" value="HRDC-like"/>
    <property type="match status" value="1"/>
</dbReference>
<gene>
    <name evidence="7" type="ORF">CL6EHI_021400</name>
</gene>
<dbReference type="GO" id="GO:0000467">
    <property type="term" value="P:exonucleolytic trimming to generate mature 3'-end of 5.8S rRNA from tricistronic rRNA transcript (SSU-rRNA, 5.8S rRNA, LSU-rRNA)"/>
    <property type="evidence" value="ECO:0007669"/>
    <property type="project" value="InterPro"/>
</dbReference>
<dbReference type="SUPFAM" id="SSF53098">
    <property type="entry name" value="Ribonuclease H-like"/>
    <property type="match status" value="1"/>
</dbReference>
<keyword evidence="4" id="KW-0269">Exonuclease</keyword>
<name>A0A5K1UVR5_ENTHI</name>
<dbReference type="InterPro" id="IPR045092">
    <property type="entry name" value="Rrp6-like"/>
</dbReference>
<dbReference type="InterPro" id="IPR036397">
    <property type="entry name" value="RNaseH_sf"/>
</dbReference>
<comment type="subcellular location">
    <subcellularLocation>
        <location evidence="1">Nucleus</location>
    </subcellularLocation>
</comment>
<dbReference type="Gene3D" id="3.30.420.10">
    <property type="entry name" value="Ribonuclease H-like superfamily/Ribonuclease H"/>
    <property type="match status" value="1"/>
</dbReference>
<sequence>MKKQSEIVDSFCESIKKYAVETARSTKSFATGNRYIEMMSYKEFSQSVDTALNEINQTLKMFNDIHPKLHSKLTNNEKERPNDIDVVTHVVDFLLEAVEIEETLELTKNQFDDKPLVINKPQLNFTDKPDNFSVEYKPKCIKKYHSKYPVDAQPHPYINEIHELKQMDWQLEKCTPQPPLSFEKTPLIYVNTLELLQEMIVSLNHVNQFAVDVEHHSEHSYYGFVCLLQISTRSSDYIIDTITLRDSITLLNDPFTNPNIEKVFHGCDFDMIWLSYNFGLYVVNCIDSGQCARALKLQHFSLKYLLQKYCNVDADKKYQLADWRLRPLTKEMIEYARGDTHYLLYIIDQLRNECIDAGVLEEVLNKSNELCLRLFRPTVCSDDVIERVARRSWIKKTQFDTFKKLYLLRDKIARIEDESPEAVINMTMLSNIVNELPTDLEKLRLCCLPKVPYFVEMHASEFILLTKQEHQIKLNQLQQIQTNETILSDTVKFVQSTLGKNYKQTVIRTDKHFEDII</sequence>
<organism evidence="7 8">
    <name type="scientific">Entamoeba histolytica</name>
    <dbReference type="NCBI Taxonomy" id="5759"/>
    <lineage>
        <taxon>Eukaryota</taxon>
        <taxon>Amoebozoa</taxon>
        <taxon>Evosea</taxon>
        <taxon>Archamoebae</taxon>
        <taxon>Mastigamoebida</taxon>
        <taxon>Entamoebidae</taxon>
        <taxon>Entamoeba</taxon>
    </lineage>
</organism>
<dbReference type="PROSITE" id="PS50967">
    <property type="entry name" value="HRDC"/>
    <property type="match status" value="1"/>
</dbReference>
<dbReference type="GO" id="GO:0071044">
    <property type="term" value="P:histone mRNA catabolic process"/>
    <property type="evidence" value="ECO:0007669"/>
    <property type="project" value="TreeGrafter"/>
</dbReference>
<dbReference type="Proteomes" id="UP000078387">
    <property type="component" value="Unassembled WGS sequence"/>
</dbReference>
<dbReference type="InterPro" id="IPR049559">
    <property type="entry name" value="Rrp6p-like_exo"/>
</dbReference>
<feature type="domain" description="HRDC" evidence="6">
    <location>
        <begin position="395"/>
        <end position="476"/>
    </location>
</feature>
<dbReference type="Gene3D" id="1.10.150.80">
    <property type="entry name" value="HRDC domain"/>
    <property type="match status" value="1"/>
</dbReference>
<dbReference type="GO" id="GO:0003727">
    <property type="term" value="F:single-stranded RNA binding"/>
    <property type="evidence" value="ECO:0007669"/>
    <property type="project" value="TreeGrafter"/>
</dbReference>
<dbReference type="GO" id="GO:0071037">
    <property type="term" value="P:nuclear polyadenylation-dependent snRNA catabolic process"/>
    <property type="evidence" value="ECO:0007669"/>
    <property type="project" value="TreeGrafter"/>
</dbReference>
<dbReference type="VEuPathDB" id="AmoebaDB:KM1_096640"/>
<dbReference type="GO" id="GO:0071040">
    <property type="term" value="P:nuclear polyadenylation-dependent antisense transcript catabolic process"/>
    <property type="evidence" value="ECO:0007669"/>
    <property type="project" value="TreeGrafter"/>
</dbReference>
<dbReference type="VEuPathDB" id="AmoebaDB:EHI8A_194790"/>
<keyword evidence="3" id="KW-0378">Hydrolase</keyword>
<dbReference type="GO" id="GO:0000176">
    <property type="term" value="C:nuclear exosome (RNase complex)"/>
    <property type="evidence" value="ECO:0007669"/>
    <property type="project" value="TreeGrafter"/>
</dbReference>
<dbReference type="SMART" id="SM00474">
    <property type="entry name" value="35EXOc"/>
    <property type="match status" value="1"/>
</dbReference>
<keyword evidence="5" id="KW-0539">Nucleus</keyword>
<dbReference type="GO" id="GO:0005730">
    <property type="term" value="C:nucleolus"/>
    <property type="evidence" value="ECO:0007669"/>
    <property type="project" value="TreeGrafter"/>
</dbReference>
<evidence type="ECO:0000313" key="8">
    <source>
        <dbReference type="Proteomes" id="UP000078387"/>
    </source>
</evidence>
<evidence type="ECO:0000256" key="4">
    <source>
        <dbReference type="ARBA" id="ARBA00022839"/>
    </source>
</evidence>
<dbReference type="GO" id="GO:0000166">
    <property type="term" value="F:nucleotide binding"/>
    <property type="evidence" value="ECO:0007669"/>
    <property type="project" value="InterPro"/>
</dbReference>
<dbReference type="CDD" id="cd06147">
    <property type="entry name" value="Rrp6p_like_exo"/>
    <property type="match status" value="1"/>
</dbReference>
<dbReference type="InterPro" id="IPR044876">
    <property type="entry name" value="HRDC_dom_sf"/>
</dbReference>